<dbReference type="eggNOG" id="COG3240">
    <property type="taxonomic scope" value="Bacteria"/>
</dbReference>
<dbReference type="AlphaFoldDB" id="E3BEX5"/>
<dbReference type="STRING" id="796620.VIBC2010_16304"/>
<dbReference type="PANTHER" id="PTHR45642:SF141">
    <property type="entry name" value="SECRETED EFFECTOR PROTEIN SSEJ"/>
    <property type="match status" value="1"/>
</dbReference>
<evidence type="ECO:0000313" key="3">
    <source>
        <dbReference type="Proteomes" id="UP000002943"/>
    </source>
</evidence>
<keyword evidence="1" id="KW-0732">Signal</keyword>
<feature type="signal peptide" evidence="1">
    <location>
        <begin position="1"/>
        <end position="21"/>
    </location>
</feature>
<accession>E3BEX5</accession>
<gene>
    <name evidence="2" type="ORF">VIBC2010_16304</name>
</gene>
<dbReference type="InterPro" id="IPR050592">
    <property type="entry name" value="GDSL_lipolytic_enzyme"/>
</dbReference>
<dbReference type="Proteomes" id="UP000002943">
    <property type="component" value="Unassembled WGS sequence"/>
</dbReference>
<dbReference type="SUPFAM" id="SSF52266">
    <property type="entry name" value="SGNH hydrolase"/>
    <property type="match status" value="1"/>
</dbReference>
<dbReference type="OrthoDB" id="5292073at2"/>
<dbReference type="RefSeq" id="WP_009599418.1">
    <property type="nucleotide sequence ID" value="NZ_AEIU01000003.1"/>
</dbReference>
<keyword evidence="3" id="KW-1185">Reference proteome</keyword>
<reference evidence="2 3" key="1">
    <citation type="journal article" date="2012" name="Int. J. Syst. Evol. Microbiol.">
        <title>Vibrio caribbeanicus sp. nov., isolated from the marine sponge Scleritoderma cyanea.</title>
        <authorList>
            <person name="Hoffmann M."/>
            <person name="Monday S.R."/>
            <person name="Allard M.W."/>
            <person name="Strain E.A."/>
            <person name="Whittaker P."/>
            <person name="Naum M."/>
            <person name="McCarthy P.J."/>
            <person name="Lopez J.V."/>
            <person name="Fischer M."/>
            <person name="Brown E.W."/>
        </authorList>
    </citation>
    <scope>NUCLEOTIDE SEQUENCE [LARGE SCALE GENOMIC DNA]</scope>
    <source>
        <strain evidence="2 3">ATCC BAA-2122</strain>
    </source>
</reference>
<proteinExistence type="predicted"/>
<evidence type="ECO:0000313" key="2">
    <source>
        <dbReference type="EMBL" id="EFP98492.1"/>
    </source>
</evidence>
<dbReference type="CDD" id="cd01846">
    <property type="entry name" value="fatty_acyltransferase_like"/>
    <property type="match status" value="1"/>
</dbReference>
<dbReference type="GO" id="GO:0016788">
    <property type="term" value="F:hydrolase activity, acting on ester bonds"/>
    <property type="evidence" value="ECO:0007669"/>
    <property type="project" value="InterPro"/>
</dbReference>
<sequence length="405" mass="46135">MNKTASLVALSALLLCNPVFAETETIVNETEHLQTITNVRCWYRTDYSRDSAATDYEWARIPDGRYFTIEGYWWGNMFYTDTTQQEIRDQCSTTLGIANSNADVTYFAASFPWSLNNTIWSNDSAVESEKINKIVSFGDSLSDTGNVFGASQFRFPDRSSWFLGHFSNGFVWTEYLARAKNLPVYNWAVGGSGGQSQFFLLSGINDQIKSYLQYMDETENYNPSNTLFTLEFGLNDFMQFGRSAANVKDDFAEALVSLINSGAKNFLLITLPDVTNAPKFQYSSHAEVEFIRSKILDMNTFIQEQVNYYTGLGYNMTLFDTYELFERVISNPTPYGFDNATESCLSLSSFSLSEYFYWHSLREECVRIGSDKFVFWDSLHPTTAVHQYVAEEILASGELESNHSF</sequence>
<dbReference type="PANTHER" id="PTHR45642">
    <property type="entry name" value="GDSL ESTERASE/LIPASE EXL3"/>
    <property type="match status" value="1"/>
</dbReference>
<dbReference type="Gene3D" id="3.40.50.1110">
    <property type="entry name" value="SGNH hydrolase"/>
    <property type="match status" value="1"/>
</dbReference>
<feature type="chain" id="PRO_5003166620" evidence="1">
    <location>
        <begin position="22"/>
        <end position="405"/>
    </location>
</feature>
<dbReference type="InterPro" id="IPR001087">
    <property type="entry name" value="GDSL"/>
</dbReference>
<organism evidence="2 3">
    <name type="scientific">Vibrio caribbeanicus ATCC BAA-2122</name>
    <dbReference type="NCBI Taxonomy" id="796620"/>
    <lineage>
        <taxon>Bacteria</taxon>
        <taxon>Pseudomonadati</taxon>
        <taxon>Pseudomonadota</taxon>
        <taxon>Gammaproteobacteria</taxon>
        <taxon>Vibrionales</taxon>
        <taxon>Vibrionaceae</taxon>
        <taxon>Vibrio</taxon>
    </lineage>
</organism>
<comment type="caution">
    <text evidence="2">The sequence shown here is derived from an EMBL/GenBank/DDBJ whole genome shotgun (WGS) entry which is preliminary data.</text>
</comment>
<evidence type="ECO:0000256" key="1">
    <source>
        <dbReference type="SAM" id="SignalP"/>
    </source>
</evidence>
<name>E3BEX5_9VIBR</name>
<dbReference type="InterPro" id="IPR036514">
    <property type="entry name" value="SGNH_hydro_sf"/>
</dbReference>
<dbReference type="EMBL" id="AEIU01000003">
    <property type="protein sequence ID" value="EFP98492.1"/>
    <property type="molecule type" value="Genomic_DNA"/>
</dbReference>
<protein>
    <submittedName>
        <fullName evidence="2">Lipolytic enzyme</fullName>
    </submittedName>
</protein>
<dbReference type="Pfam" id="PF00657">
    <property type="entry name" value="Lipase_GDSL"/>
    <property type="match status" value="1"/>
</dbReference>